<dbReference type="EMBL" id="VDUZ01000017">
    <property type="protein sequence ID" value="TXL74575.1"/>
    <property type="molecule type" value="Genomic_DNA"/>
</dbReference>
<dbReference type="Pfam" id="PF02900">
    <property type="entry name" value="LigB"/>
    <property type="match status" value="1"/>
</dbReference>
<keyword evidence="3" id="KW-1185">Reference proteome</keyword>
<gene>
    <name evidence="2" type="ORF">FHP25_15925</name>
</gene>
<dbReference type="OrthoDB" id="8673673at2"/>
<keyword evidence="2" id="KW-0223">Dioxygenase</keyword>
<dbReference type="SUPFAM" id="SSF53213">
    <property type="entry name" value="LigB-like"/>
    <property type="match status" value="1"/>
</dbReference>
<dbReference type="GO" id="GO:0008198">
    <property type="term" value="F:ferrous iron binding"/>
    <property type="evidence" value="ECO:0007669"/>
    <property type="project" value="InterPro"/>
</dbReference>
<comment type="caution">
    <text evidence="2">The sequence shown here is derived from an EMBL/GenBank/DDBJ whole genome shotgun (WGS) entry which is preliminary data.</text>
</comment>
<reference evidence="2 3" key="1">
    <citation type="submission" date="2019-06" db="EMBL/GenBank/DDBJ databases">
        <title>New taxonomy in bacterial strain CC-CFT640, isolated from vineyard.</title>
        <authorList>
            <person name="Lin S.-Y."/>
            <person name="Tsai C.-F."/>
            <person name="Young C.-C."/>
        </authorList>
    </citation>
    <scope>NUCLEOTIDE SEQUENCE [LARGE SCALE GENOMIC DNA]</scope>
    <source>
        <strain evidence="2 3">CC-CFT640</strain>
    </source>
</reference>
<dbReference type="Proteomes" id="UP000321638">
    <property type="component" value="Unassembled WGS sequence"/>
</dbReference>
<evidence type="ECO:0000259" key="1">
    <source>
        <dbReference type="Pfam" id="PF02900"/>
    </source>
</evidence>
<dbReference type="InterPro" id="IPR004183">
    <property type="entry name" value="Xdiol_dOase_suB"/>
</dbReference>
<feature type="domain" description="Extradiol ring-cleavage dioxygenase class III enzyme subunit B" evidence="1">
    <location>
        <begin position="77"/>
        <end position="310"/>
    </location>
</feature>
<name>A0A5C8PMI1_9HYPH</name>
<protein>
    <submittedName>
        <fullName evidence="2">Extradiol ring-cleavage dioxygenase</fullName>
    </submittedName>
</protein>
<evidence type="ECO:0000313" key="2">
    <source>
        <dbReference type="EMBL" id="TXL74575.1"/>
    </source>
</evidence>
<dbReference type="Gene3D" id="3.40.830.10">
    <property type="entry name" value="LigB-like"/>
    <property type="match status" value="1"/>
</dbReference>
<evidence type="ECO:0000313" key="3">
    <source>
        <dbReference type="Proteomes" id="UP000321638"/>
    </source>
</evidence>
<proteinExistence type="predicted"/>
<dbReference type="AlphaFoldDB" id="A0A5C8PMI1"/>
<keyword evidence="2" id="KW-0560">Oxidoreductase</keyword>
<dbReference type="RefSeq" id="WP_147847948.1">
    <property type="nucleotide sequence ID" value="NZ_VDUZ01000017.1"/>
</dbReference>
<accession>A0A5C8PMI1</accession>
<organism evidence="2 3">
    <name type="scientific">Vineibacter terrae</name>
    <dbReference type="NCBI Taxonomy" id="2586908"/>
    <lineage>
        <taxon>Bacteria</taxon>
        <taxon>Pseudomonadati</taxon>
        <taxon>Pseudomonadota</taxon>
        <taxon>Alphaproteobacteria</taxon>
        <taxon>Hyphomicrobiales</taxon>
        <taxon>Vineibacter</taxon>
    </lineage>
</organism>
<dbReference type="GO" id="GO:0016702">
    <property type="term" value="F:oxidoreductase activity, acting on single donors with incorporation of molecular oxygen, incorporation of two atoms of oxygen"/>
    <property type="evidence" value="ECO:0007669"/>
    <property type="project" value="UniProtKB-ARBA"/>
</dbReference>
<sequence>MADIVIGIGTSHSPLLTLDGARWAERAADDLRNQRLNMSDGRWVSYEQLAAAVENRYASVSTTEHFVVKAGICQTALDRIAADLAAAAPDVVVIVGDDQDELFSLSNMPALSIFYGDQVVTRHRQVGAASPSWLPTVVKGYAMDEAHVFPGAPAFALDLIKGLMARSVDVGAAAKVDDPRVAGFGHAYGFVVKRLFGGRAIPIVPVMLNTYFPPNVPTPARCHDIGRALRAAIEASPMALRVAVVASGGLSHFVVDEALDRQVIDALLAADAQALRGLPVGALNAGSSEIRNWIAVAGAIEGLQNRWLEYQPLYRTPAGTGIGVAFSVWS</sequence>